<evidence type="ECO:0000313" key="3">
    <source>
        <dbReference type="EMBL" id="KAK8842049.1"/>
    </source>
</evidence>
<name>A0ABR2GK34_9EUKA</name>
<feature type="domain" description="Myb-like" evidence="1">
    <location>
        <begin position="74"/>
        <end position="124"/>
    </location>
</feature>
<gene>
    <name evidence="3" type="ORF">M9Y10_026269</name>
    <name evidence="2" type="ORF">M9Y10_032057</name>
</gene>
<evidence type="ECO:0000313" key="4">
    <source>
        <dbReference type="Proteomes" id="UP001470230"/>
    </source>
</evidence>
<organism evidence="2 4">
    <name type="scientific">Tritrichomonas musculus</name>
    <dbReference type="NCBI Taxonomy" id="1915356"/>
    <lineage>
        <taxon>Eukaryota</taxon>
        <taxon>Metamonada</taxon>
        <taxon>Parabasalia</taxon>
        <taxon>Tritrichomonadida</taxon>
        <taxon>Tritrichomonadidae</taxon>
        <taxon>Tritrichomonas</taxon>
    </lineage>
</organism>
<dbReference type="EMBL" id="JAPFFF010000039">
    <property type="protein sequence ID" value="KAK8842049.1"/>
    <property type="molecule type" value="Genomic_DNA"/>
</dbReference>
<reference evidence="2 4" key="1">
    <citation type="submission" date="2024-04" db="EMBL/GenBank/DDBJ databases">
        <title>Tritrichomonas musculus Genome.</title>
        <authorList>
            <person name="Alves-Ferreira E."/>
            <person name="Grigg M."/>
            <person name="Lorenzi H."/>
            <person name="Galac M."/>
        </authorList>
    </citation>
    <scope>NUCLEOTIDE SEQUENCE [LARGE SCALE GENOMIC DNA]</scope>
    <source>
        <strain evidence="2 4">EAF2021</strain>
    </source>
</reference>
<keyword evidence="4" id="KW-1185">Reference proteome</keyword>
<sequence>MSFEPNYMCINQNINNLYSISPQTSTFREGSLINPTFAGQFQNIYNNWKFSNTVKIDYPKNNEDAGNENENQSSTKINRHRYSIHEDEIICKEVLNYSSLNRQPDWEEIGKKISRTPRQARSRFYVIGSSVNELWTEDEIRKLLVEEQNYGSKMELIAKAFNYKKLPYQIKKKLLEKKLIEASAEKTKMIKYCHKWNRRYRPYNDDELIQKLMSNIPKMEKKREKNFNQLGYMAYCQFHNLNKTGNKPISDDPPQIETNNQIIPADSTVTPKMKNEIPNPYSISSLLN</sequence>
<dbReference type="Proteomes" id="UP001470230">
    <property type="component" value="Unassembled WGS sequence"/>
</dbReference>
<proteinExistence type="predicted"/>
<dbReference type="PROSITE" id="PS50090">
    <property type="entry name" value="MYB_LIKE"/>
    <property type="match status" value="1"/>
</dbReference>
<dbReference type="EMBL" id="JAPFFF010000441">
    <property type="protein sequence ID" value="KAK8834283.1"/>
    <property type="molecule type" value="Genomic_DNA"/>
</dbReference>
<accession>A0ABR2GK34</accession>
<protein>
    <recommendedName>
        <fullName evidence="1">Myb-like domain-containing protein</fullName>
    </recommendedName>
</protein>
<comment type="caution">
    <text evidence="2">The sequence shown here is derived from an EMBL/GenBank/DDBJ whole genome shotgun (WGS) entry which is preliminary data.</text>
</comment>
<dbReference type="InterPro" id="IPR001005">
    <property type="entry name" value="SANT/Myb"/>
</dbReference>
<evidence type="ECO:0000259" key="1">
    <source>
        <dbReference type="PROSITE" id="PS50090"/>
    </source>
</evidence>
<evidence type="ECO:0000313" key="2">
    <source>
        <dbReference type="EMBL" id="KAK8834283.1"/>
    </source>
</evidence>